<dbReference type="CDD" id="cd07341">
    <property type="entry name" value="M56_BlaR1_MecR1_like"/>
    <property type="match status" value="1"/>
</dbReference>
<dbReference type="Proteomes" id="UP000320643">
    <property type="component" value="Unassembled WGS sequence"/>
</dbReference>
<dbReference type="OrthoDB" id="1522859at2"/>
<dbReference type="Pfam" id="PF05569">
    <property type="entry name" value="Peptidase_M56"/>
    <property type="match status" value="1"/>
</dbReference>
<evidence type="ECO:0000313" key="3">
    <source>
        <dbReference type="EMBL" id="TRW27573.1"/>
    </source>
</evidence>
<keyword evidence="1" id="KW-1133">Transmembrane helix</keyword>
<dbReference type="InterPro" id="IPR052173">
    <property type="entry name" value="Beta-lactam_resp_regulator"/>
</dbReference>
<dbReference type="PANTHER" id="PTHR34978:SF3">
    <property type="entry name" value="SLR0241 PROTEIN"/>
    <property type="match status" value="1"/>
</dbReference>
<protein>
    <submittedName>
        <fullName evidence="3">M56 family metallopeptidase</fullName>
    </submittedName>
</protein>
<dbReference type="InterPro" id="IPR008756">
    <property type="entry name" value="Peptidase_M56"/>
</dbReference>
<feature type="transmembrane region" description="Helical" evidence="1">
    <location>
        <begin position="6"/>
        <end position="26"/>
    </location>
</feature>
<feature type="transmembrane region" description="Helical" evidence="1">
    <location>
        <begin position="96"/>
        <end position="118"/>
    </location>
</feature>
<evidence type="ECO:0000313" key="4">
    <source>
        <dbReference type="Proteomes" id="UP000320643"/>
    </source>
</evidence>
<feature type="transmembrane region" description="Helical" evidence="1">
    <location>
        <begin position="38"/>
        <end position="55"/>
    </location>
</feature>
<accession>A0A552VAR5</accession>
<feature type="domain" description="Peptidase M56" evidence="2">
    <location>
        <begin position="164"/>
        <end position="265"/>
    </location>
</feature>
<feature type="transmembrane region" description="Helical" evidence="1">
    <location>
        <begin position="188"/>
        <end position="207"/>
    </location>
</feature>
<dbReference type="PANTHER" id="PTHR34978">
    <property type="entry name" value="POSSIBLE SENSOR-TRANSDUCER PROTEIN BLAR"/>
    <property type="match status" value="1"/>
</dbReference>
<name>A0A552VAR5_9FLAO</name>
<dbReference type="AlphaFoldDB" id="A0A552VAR5"/>
<proteinExistence type="predicted"/>
<dbReference type="RefSeq" id="WP_143371801.1">
    <property type="nucleotide sequence ID" value="NZ_VJVZ01000001.1"/>
</dbReference>
<feature type="transmembrane region" description="Helical" evidence="1">
    <location>
        <begin position="139"/>
        <end position="158"/>
    </location>
</feature>
<evidence type="ECO:0000259" key="2">
    <source>
        <dbReference type="Pfam" id="PF05569"/>
    </source>
</evidence>
<keyword evidence="1" id="KW-0472">Membrane</keyword>
<gene>
    <name evidence="3" type="ORF">FMM05_02735</name>
</gene>
<reference evidence="3 4" key="1">
    <citation type="submission" date="2019-07" db="EMBL/GenBank/DDBJ databases">
        <title>Flavobacterium sp. nov., isolated from glacier ice.</title>
        <authorList>
            <person name="Liu Q."/>
            <person name="Xin Y.-H."/>
        </authorList>
    </citation>
    <scope>NUCLEOTIDE SEQUENCE [LARGE SCALE GENOMIC DNA]</scope>
    <source>
        <strain evidence="3 4">ZT4R6</strain>
    </source>
</reference>
<keyword evidence="4" id="KW-1185">Reference proteome</keyword>
<evidence type="ECO:0000256" key="1">
    <source>
        <dbReference type="SAM" id="Phobius"/>
    </source>
</evidence>
<comment type="caution">
    <text evidence="3">The sequence shown here is derived from an EMBL/GenBank/DDBJ whole genome shotgun (WGS) entry which is preliminary data.</text>
</comment>
<keyword evidence="1" id="KW-0812">Transmembrane</keyword>
<organism evidence="3 4">
    <name type="scientific">Flavobacterium zepuense</name>
    <dbReference type="NCBI Taxonomy" id="2593302"/>
    <lineage>
        <taxon>Bacteria</taxon>
        <taxon>Pseudomonadati</taxon>
        <taxon>Bacteroidota</taxon>
        <taxon>Flavobacteriia</taxon>
        <taxon>Flavobacteriales</taxon>
        <taxon>Flavobacteriaceae</taxon>
        <taxon>Flavobacterium</taxon>
    </lineage>
</organism>
<sequence length="612" mass="68469">MEALTLYLLKASCLVALFFVAYYFLLRKETFFAGNRRFLLAGLGTAILLPLLVYTKTVWVTPALTDGVPQKLTLNAAQTHAVHSTAPVQQATEIAINWQLVGLSIYAAVLLVLLSLFLKDIIKLRRMLSGNTVIKQDGFLLIDSAAATTPFSFFRYIVYNSSLLQPQELESIIAHEKVHSSQRHSLDMIISELFCIALWFNPFVWLYKKAISQNLEFIADAEATKLVADRVAYQKTLLKITIRPERNAIINHFYQSLIKKRIIMLNKKQSERSKSLKYAAIVPVLAAFAFAFQYRVVAREKNVITTNVVPLSKYEPIEGLDALTVEINKDLTEAEFSKLKALFKKMFDADLYFTKIARNSKGEITSINVTVKDKDHRDNYPVREILGNGTTPITTFTVGISKEDDETNNIFFAETTKAAQPETERELTNVTDPAIEYLNKSGKGLKRLIVINGVVQQGSEVLIPKGFKVHGMTELEKAYAVKKYGKAAKDGAVEITTVATKEAGSSEATSIAFVEEQDAVTVTDLGYIIKKDSQEEAFKAYQELFKEDGITMTYDGIKRNAEGYITCIHIKLKDNKDNVAEGTWEVKGTTTKPIQDIYVGTKKGLLVVMGQK</sequence>
<feature type="transmembrane region" description="Helical" evidence="1">
    <location>
        <begin position="276"/>
        <end position="294"/>
    </location>
</feature>
<dbReference type="EMBL" id="VJVZ01000001">
    <property type="protein sequence ID" value="TRW27573.1"/>
    <property type="molecule type" value="Genomic_DNA"/>
</dbReference>